<name>A0A4R7C0Q6_9HYPH</name>
<protein>
    <recommendedName>
        <fullName evidence="5">Polyamine aminopropyltransferase</fullName>
    </recommendedName>
    <alternativeName>
        <fullName evidence="5">Putrescine aminopropyltransferase</fullName>
        <shortName evidence="5">PAPT</shortName>
    </alternativeName>
    <alternativeName>
        <fullName evidence="5">Spermidine synthase</fullName>
        <shortName evidence="5">SPDS</shortName>
        <shortName evidence="5">SPDSY</shortName>
        <ecNumber evidence="5">2.5.1.16</ecNumber>
    </alternativeName>
</protein>
<keyword evidence="2 5" id="KW-0808">Transferase</keyword>
<dbReference type="Gene3D" id="2.30.140.10">
    <property type="entry name" value="Spermidine synthase, tetramerisation domain"/>
    <property type="match status" value="1"/>
</dbReference>
<dbReference type="UniPathway" id="UPA00248">
    <property type="reaction ID" value="UER00314"/>
</dbReference>
<comment type="similarity">
    <text evidence="1 5 7">Belongs to the spermidine/spermine synthase family.</text>
</comment>
<dbReference type="PROSITE" id="PS51006">
    <property type="entry name" value="PABS_2"/>
    <property type="match status" value="1"/>
</dbReference>
<evidence type="ECO:0000256" key="5">
    <source>
        <dbReference type="HAMAP-Rule" id="MF_00198"/>
    </source>
</evidence>
<evidence type="ECO:0000256" key="4">
    <source>
        <dbReference type="ARBA" id="ARBA00023115"/>
    </source>
</evidence>
<feature type="binding site" evidence="5">
    <location>
        <position position="104"/>
    </location>
    <ligand>
        <name>S-methyl-5'-thioadenosine</name>
        <dbReference type="ChEBI" id="CHEBI:17509"/>
    </ligand>
</feature>
<dbReference type="Gene3D" id="3.40.50.150">
    <property type="entry name" value="Vaccinia Virus protein VP39"/>
    <property type="match status" value="1"/>
</dbReference>
<gene>
    <name evidence="5" type="primary">speE</name>
    <name evidence="10" type="ORF">EV668_2793</name>
</gene>
<dbReference type="EC" id="2.5.1.16" evidence="5"/>
<evidence type="ECO:0000256" key="2">
    <source>
        <dbReference type="ARBA" id="ARBA00022679"/>
    </source>
</evidence>
<organism evidence="10 11">
    <name type="scientific">Enterovirga rhinocerotis</name>
    <dbReference type="NCBI Taxonomy" id="1339210"/>
    <lineage>
        <taxon>Bacteria</taxon>
        <taxon>Pseudomonadati</taxon>
        <taxon>Pseudomonadota</taxon>
        <taxon>Alphaproteobacteria</taxon>
        <taxon>Hyphomicrobiales</taxon>
        <taxon>Methylobacteriaceae</taxon>
        <taxon>Enterovirga</taxon>
    </lineage>
</organism>
<dbReference type="GO" id="GO:0004766">
    <property type="term" value="F:spermidine synthase activity"/>
    <property type="evidence" value="ECO:0007669"/>
    <property type="project" value="UniProtKB-UniRule"/>
</dbReference>
<feature type="active site" description="Proton acceptor" evidence="5 6">
    <location>
        <position position="154"/>
    </location>
</feature>
<feature type="domain" description="PABS" evidence="9">
    <location>
        <begin position="1"/>
        <end position="234"/>
    </location>
</feature>
<dbReference type="InterPro" id="IPR001045">
    <property type="entry name" value="Spermi_synthase"/>
</dbReference>
<dbReference type="SUPFAM" id="SSF53335">
    <property type="entry name" value="S-adenosyl-L-methionine-dependent methyltransferases"/>
    <property type="match status" value="1"/>
</dbReference>
<accession>A0A4R7C0Q6</accession>
<dbReference type="AlphaFoldDB" id="A0A4R7C0Q6"/>
<evidence type="ECO:0000256" key="3">
    <source>
        <dbReference type="ARBA" id="ARBA00023066"/>
    </source>
</evidence>
<dbReference type="NCBIfam" id="NF002010">
    <property type="entry name" value="PRK00811.1"/>
    <property type="match status" value="1"/>
</dbReference>
<evidence type="ECO:0000313" key="11">
    <source>
        <dbReference type="Proteomes" id="UP000295122"/>
    </source>
</evidence>
<evidence type="ECO:0000313" key="10">
    <source>
        <dbReference type="EMBL" id="TDR89956.1"/>
    </source>
</evidence>
<dbReference type="InterPro" id="IPR030373">
    <property type="entry name" value="PABS_CS"/>
</dbReference>
<keyword evidence="3 5" id="KW-0745">Spermidine biosynthesis</keyword>
<dbReference type="CDD" id="cd02440">
    <property type="entry name" value="AdoMet_MTases"/>
    <property type="match status" value="1"/>
</dbReference>
<dbReference type="Pfam" id="PF17284">
    <property type="entry name" value="Spermine_synt_N"/>
    <property type="match status" value="1"/>
</dbReference>
<comment type="pathway">
    <text evidence="5">Amine and polyamine biosynthesis; spermidine biosynthesis; spermidine from putrescine: step 1/1.</text>
</comment>
<feature type="binding site" evidence="5">
    <location>
        <position position="161"/>
    </location>
    <ligand>
        <name>S-methyl-5'-thioadenosine</name>
        <dbReference type="ChEBI" id="CHEBI:17509"/>
    </ligand>
</feature>
<dbReference type="PROSITE" id="PS01330">
    <property type="entry name" value="PABS_1"/>
    <property type="match status" value="1"/>
</dbReference>
<evidence type="ECO:0000259" key="9">
    <source>
        <dbReference type="PROSITE" id="PS51006"/>
    </source>
</evidence>
<evidence type="ECO:0000256" key="7">
    <source>
        <dbReference type="RuleBase" id="RU003836"/>
    </source>
</evidence>
<keyword evidence="4 5" id="KW-0620">Polyamine biosynthesis</keyword>
<feature type="binding site" evidence="5">
    <location>
        <begin position="154"/>
        <end position="157"/>
    </location>
    <ligand>
        <name>spermidine</name>
        <dbReference type="ChEBI" id="CHEBI:57834"/>
    </ligand>
</feature>
<feature type="binding site" evidence="5">
    <location>
        <position position="61"/>
    </location>
    <ligand>
        <name>spermidine</name>
        <dbReference type="ChEBI" id="CHEBI:57834"/>
    </ligand>
</feature>
<dbReference type="InterPro" id="IPR029063">
    <property type="entry name" value="SAM-dependent_MTases_sf"/>
</dbReference>
<dbReference type="NCBIfam" id="TIGR00417">
    <property type="entry name" value="speE"/>
    <property type="match status" value="1"/>
</dbReference>
<comment type="subunit">
    <text evidence="5">Homodimer or homotetramer.</text>
</comment>
<dbReference type="InterPro" id="IPR030374">
    <property type="entry name" value="PABS"/>
</dbReference>
<dbReference type="HAMAP" id="MF_00198">
    <property type="entry name" value="Spermidine_synth"/>
    <property type="match status" value="1"/>
</dbReference>
<feature type="binding site" evidence="5">
    <location>
        <begin position="136"/>
        <end position="137"/>
    </location>
    <ligand>
        <name>S-methyl-5'-thioadenosine</name>
        <dbReference type="ChEBI" id="CHEBI:17509"/>
    </ligand>
</feature>
<dbReference type="GO" id="GO:0008295">
    <property type="term" value="P:spermidine biosynthetic process"/>
    <property type="evidence" value="ECO:0007669"/>
    <property type="project" value="UniProtKB-UniRule"/>
</dbReference>
<dbReference type="Proteomes" id="UP000295122">
    <property type="component" value="Unassembled WGS sequence"/>
</dbReference>
<dbReference type="InterPro" id="IPR035246">
    <property type="entry name" value="Spermidine_synt_N"/>
</dbReference>
<dbReference type="EMBL" id="SNZR01000013">
    <property type="protein sequence ID" value="TDR89956.1"/>
    <property type="molecule type" value="Genomic_DNA"/>
</dbReference>
<dbReference type="RefSeq" id="WP_133770978.1">
    <property type="nucleotide sequence ID" value="NZ_SNZR01000013.1"/>
</dbReference>
<feature type="binding site" evidence="5">
    <location>
        <position position="30"/>
    </location>
    <ligand>
        <name>S-methyl-5'-thioadenosine</name>
        <dbReference type="ChEBI" id="CHEBI:17509"/>
    </ligand>
</feature>
<comment type="function">
    <text evidence="5">Catalyzes the irreversible transfer of a propylamine group from the amino donor S-adenosylmethioninamine (decarboxy-AdoMet) to putrescine (1,4-diaminobutane) to yield spermidine.</text>
</comment>
<sequence>MKVFQEQLAGHFGQALTVDEVLHRSRTRFQEVLVFRNRVFGKVLALDGVIQTTELDNQIYHEMIAHLPLVAHGAAERVLVVGGGDGGVLKEILKHPVSEVVLAELDGEVIDLCREFLPEVSGGSFDDARVTVVLGDASEYVDEARAAFDVIVVDSTDPVGPGERLFDERFYARCKALLKPDGIVAVQSGTAFFQGVELEILRARLERAFGAARPYLAPVPTYAGGMLALIAATSTEARLRPPPEVLRARLAAIGAQTRYYSPDVHAAAFGLAPAFDRAPARTA</sequence>
<dbReference type="Pfam" id="PF01564">
    <property type="entry name" value="Spermine_synth"/>
    <property type="match status" value="1"/>
</dbReference>
<comment type="caution">
    <text evidence="10">The sequence shown here is derived from an EMBL/GenBank/DDBJ whole genome shotgun (WGS) entry which is preliminary data.</text>
</comment>
<dbReference type="PANTHER" id="PTHR11558">
    <property type="entry name" value="SPERMIDINE/SPERMINE SYNTHASE"/>
    <property type="match status" value="1"/>
</dbReference>
<feature type="binding site" evidence="5">
    <location>
        <position position="85"/>
    </location>
    <ligand>
        <name>spermidine</name>
        <dbReference type="ChEBI" id="CHEBI:57834"/>
    </ligand>
</feature>
<dbReference type="OrthoDB" id="9793120at2"/>
<proteinExistence type="inferred from homology"/>
<keyword evidence="11" id="KW-1185">Reference proteome</keyword>
<dbReference type="GO" id="GO:0005829">
    <property type="term" value="C:cytosol"/>
    <property type="evidence" value="ECO:0007669"/>
    <property type="project" value="TreeGrafter"/>
</dbReference>
<evidence type="ECO:0000256" key="8">
    <source>
        <dbReference type="RuleBase" id="RU003837"/>
    </source>
</evidence>
<evidence type="ECO:0000256" key="1">
    <source>
        <dbReference type="ARBA" id="ARBA00007867"/>
    </source>
</evidence>
<dbReference type="InterPro" id="IPR037163">
    <property type="entry name" value="Spermidine_synt_N_sf"/>
</dbReference>
<comment type="catalytic activity">
    <reaction evidence="5 8">
        <text>S-adenosyl 3-(methylsulfanyl)propylamine + putrescine = S-methyl-5'-thioadenosine + spermidine + H(+)</text>
        <dbReference type="Rhea" id="RHEA:12721"/>
        <dbReference type="ChEBI" id="CHEBI:15378"/>
        <dbReference type="ChEBI" id="CHEBI:17509"/>
        <dbReference type="ChEBI" id="CHEBI:57443"/>
        <dbReference type="ChEBI" id="CHEBI:57834"/>
        <dbReference type="ChEBI" id="CHEBI:326268"/>
        <dbReference type="EC" id="2.5.1.16"/>
    </reaction>
</comment>
<dbReference type="PANTHER" id="PTHR11558:SF11">
    <property type="entry name" value="SPERMIDINE SYNTHASE"/>
    <property type="match status" value="1"/>
</dbReference>
<reference evidence="10 11" key="1">
    <citation type="submission" date="2019-03" db="EMBL/GenBank/DDBJ databases">
        <title>Genomic Encyclopedia of Type Strains, Phase IV (KMG-IV): sequencing the most valuable type-strain genomes for metagenomic binning, comparative biology and taxonomic classification.</title>
        <authorList>
            <person name="Goeker M."/>
        </authorList>
    </citation>
    <scope>NUCLEOTIDE SEQUENCE [LARGE SCALE GENOMIC DNA]</scope>
    <source>
        <strain evidence="10 11">DSM 25903</strain>
    </source>
</reference>
<evidence type="ECO:0000256" key="6">
    <source>
        <dbReference type="PROSITE-ProRule" id="PRU00354"/>
    </source>
</evidence>